<dbReference type="Gene3D" id="3.30.450.20">
    <property type="entry name" value="PAS domain"/>
    <property type="match status" value="1"/>
</dbReference>
<keyword evidence="1" id="KW-0812">Transmembrane</keyword>
<dbReference type="PROSITE" id="PS50883">
    <property type="entry name" value="EAL"/>
    <property type="match status" value="1"/>
</dbReference>
<dbReference type="InterPro" id="IPR035965">
    <property type="entry name" value="PAS-like_dom_sf"/>
</dbReference>
<dbReference type="SMART" id="SM00052">
    <property type="entry name" value="EAL"/>
    <property type="match status" value="1"/>
</dbReference>
<name>A0A161YY71_9GAMM</name>
<dbReference type="EMBL" id="AUXX01000010">
    <property type="protein sequence ID" value="KZN68141.1"/>
    <property type="molecule type" value="Genomic_DNA"/>
</dbReference>
<dbReference type="SUPFAM" id="SSF141868">
    <property type="entry name" value="EAL domain-like"/>
    <property type="match status" value="1"/>
</dbReference>
<dbReference type="InterPro" id="IPR052155">
    <property type="entry name" value="Biofilm_reg_signaling"/>
</dbReference>
<dbReference type="CDD" id="cd01948">
    <property type="entry name" value="EAL"/>
    <property type="match status" value="1"/>
</dbReference>
<proteinExistence type="predicted"/>
<evidence type="ECO:0000313" key="4">
    <source>
        <dbReference type="EMBL" id="KZN68141.1"/>
    </source>
</evidence>
<sequence>MVQCYERMSRVKKWDKVFQSPAKLGGWIYGVYLCVICYVGFEFNTHFKQRSHHQLEQHVSQYQSRLNNQLQRFAHLLYSIEAYQRASTDITPEQFYHLAQSQLAGLELELSLESYAIIERSQVSSLEQKYRSLGFFDFTVRLPNRDRGLFLTTLKAAPVSDFGHLLGSAVAIEDPFIKRIGNNELQAVKWHQAQRWSVVIEQFDLQKPQALRALGIGFQLNHLLEGLFGQLYQTSGHHMQVIANEHLVFSSDWQNQFQLTEKQAGITEEIDFFGTPISMHLYTQAQLNPSLLNNYTLIILTVILIAAALGFMVLMQVRYLSARHDTINNLVEERTASLAQANQQIQHESNKRLAALQQHIVAERKYKSLFVNSSEGLFVLDKYGVLVDANPAFRSLLLGDAQHNTRLTLRDLMLDSDVAERWQKMVEQLQPHEELEWLAGSGQSRGVWVRQTGSWICHSHEVIYEGRITDITALKLFNEQLKYKAQHDSLTDLLNRQTFLQLVEASRAESTGQFVLLYLDLDRFKLINDTLGHLAGDKLLIEFAARMRELVGGFGDIARLGGDEFAILLDVEKLSAPLELLLEDILAAIRVPFEYQGMANTVSGSVGVRRFTAPCLNYEAEKLLHDADVAMYEAKKRGKNDYHIFTSEIAGEASRRLQVERELQTLDMDQELSLRFQPIYCRFGKRIVGFEALVRWHSPQLGVVSPAEFIPIAEECAQIVKLGQWVFENAMLFKHQLPDDGLFISVNVSPIQLQHKGFMNWLIAQFEDAKYRPSHFKIELTESAMMTEENSLVAPLQKLHGLGFGIYIDDFGTGYSSLSRLNVLPVDGVKIDRAFINGIEGAGKPRQLIEAICAMAKSFNLTVTAEGIEQFAQLQTLSALYCQQMQGYYMSKPLCDFEALQLLYHQAGKNLLNEVS</sequence>
<reference evidence="4 5" key="1">
    <citation type="submission" date="2013-07" db="EMBL/GenBank/DDBJ databases">
        <title>Comparative Genomic and Metabolomic Analysis of Twelve Strains of Pseudoalteromonas luteoviolacea.</title>
        <authorList>
            <person name="Vynne N.G."/>
            <person name="Mansson M."/>
            <person name="Gram L."/>
        </authorList>
    </citation>
    <scope>NUCLEOTIDE SEQUENCE [LARGE SCALE GENOMIC DNA]</scope>
    <source>
        <strain evidence="4 5">S4060-1</strain>
    </source>
</reference>
<dbReference type="InterPro" id="IPR000160">
    <property type="entry name" value="GGDEF_dom"/>
</dbReference>
<dbReference type="SUPFAM" id="SSF55785">
    <property type="entry name" value="PYP-like sensor domain (PAS domain)"/>
    <property type="match status" value="1"/>
</dbReference>
<dbReference type="Pfam" id="PF00990">
    <property type="entry name" value="GGDEF"/>
    <property type="match status" value="1"/>
</dbReference>
<gene>
    <name evidence="4" type="ORF">N478_16075</name>
</gene>
<evidence type="ECO:0000259" key="2">
    <source>
        <dbReference type="PROSITE" id="PS50883"/>
    </source>
</evidence>
<dbReference type="AlphaFoldDB" id="A0A161YY71"/>
<evidence type="ECO:0008006" key="6">
    <source>
        <dbReference type="Google" id="ProtNLM"/>
    </source>
</evidence>
<comment type="caution">
    <text evidence="4">The sequence shown here is derived from an EMBL/GenBank/DDBJ whole genome shotgun (WGS) entry which is preliminary data.</text>
</comment>
<evidence type="ECO:0000256" key="1">
    <source>
        <dbReference type="SAM" id="Phobius"/>
    </source>
</evidence>
<dbReference type="Proteomes" id="UP000076661">
    <property type="component" value="Unassembled WGS sequence"/>
</dbReference>
<dbReference type="SUPFAM" id="SSF55073">
    <property type="entry name" value="Nucleotide cyclase"/>
    <property type="match status" value="1"/>
</dbReference>
<organism evidence="4 5">
    <name type="scientific">Pseudoalteromonas luteoviolacea S4060-1</name>
    <dbReference type="NCBI Taxonomy" id="1365257"/>
    <lineage>
        <taxon>Bacteria</taxon>
        <taxon>Pseudomonadati</taxon>
        <taxon>Pseudomonadota</taxon>
        <taxon>Gammaproteobacteria</taxon>
        <taxon>Alteromonadales</taxon>
        <taxon>Pseudoalteromonadaceae</taxon>
        <taxon>Pseudoalteromonas</taxon>
    </lineage>
</organism>
<feature type="domain" description="GGDEF" evidence="3">
    <location>
        <begin position="512"/>
        <end position="647"/>
    </location>
</feature>
<dbReference type="SMART" id="SM00267">
    <property type="entry name" value="GGDEF"/>
    <property type="match status" value="1"/>
</dbReference>
<dbReference type="NCBIfam" id="TIGR00254">
    <property type="entry name" value="GGDEF"/>
    <property type="match status" value="1"/>
</dbReference>
<dbReference type="PATRIC" id="fig|1365257.3.peg.1629"/>
<dbReference type="Gene3D" id="3.30.70.270">
    <property type="match status" value="1"/>
</dbReference>
<dbReference type="CDD" id="cd01949">
    <property type="entry name" value="GGDEF"/>
    <property type="match status" value="1"/>
</dbReference>
<feature type="transmembrane region" description="Helical" evidence="1">
    <location>
        <begin position="21"/>
        <end position="41"/>
    </location>
</feature>
<dbReference type="InterPro" id="IPR035919">
    <property type="entry name" value="EAL_sf"/>
</dbReference>
<feature type="domain" description="EAL" evidence="2">
    <location>
        <begin position="656"/>
        <end position="907"/>
    </location>
</feature>
<dbReference type="PANTHER" id="PTHR44757:SF2">
    <property type="entry name" value="BIOFILM ARCHITECTURE MAINTENANCE PROTEIN MBAA"/>
    <property type="match status" value="1"/>
</dbReference>
<dbReference type="InterPro" id="IPR043128">
    <property type="entry name" value="Rev_trsase/Diguanyl_cyclase"/>
</dbReference>
<accession>A0A161YY71</accession>
<dbReference type="PANTHER" id="PTHR44757">
    <property type="entry name" value="DIGUANYLATE CYCLASE DGCP"/>
    <property type="match status" value="1"/>
</dbReference>
<evidence type="ECO:0000313" key="5">
    <source>
        <dbReference type="Proteomes" id="UP000076661"/>
    </source>
</evidence>
<dbReference type="Pfam" id="PF00563">
    <property type="entry name" value="EAL"/>
    <property type="match status" value="1"/>
</dbReference>
<dbReference type="Pfam" id="PF13188">
    <property type="entry name" value="PAS_8"/>
    <property type="match status" value="1"/>
</dbReference>
<feature type="transmembrane region" description="Helical" evidence="1">
    <location>
        <begin position="295"/>
        <end position="314"/>
    </location>
</feature>
<protein>
    <recommendedName>
        <fullName evidence="6">Diguanylate cyclase</fullName>
    </recommendedName>
</protein>
<dbReference type="PROSITE" id="PS50887">
    <property type="entry name" value="GGDEF"/>
    <property type="match status" value="1"/>
</dbReference>
<evidence type="ECO:0000259" key="3">
    <source>
        <dbReference type="PROSITE" id="PS50887"/>
    </source>
</evidence>
<dbReference type="InterPro" id="IPR001633">
    <property type="entry name" value="EAL_dom"/>
</dbReference>
<dbReference type="InterPro" id="IPR000014">
    <property type="entry name" value="PAS"/>
</dbReference>
<dbReference type="InterPro" id="IPR029787">
    <property type="entry name" value="Nucleotide_cyclase"/>
</dbReference>
<keyword evidence="1" id="KW-1133">Transmembrane helix</keyword>
<keyword evidence="1" id="KW-0472">Membrane</keyword>
<dbReference type="Gene3D" id="3.20.20.450">
    <property type="entry name" value="EAL domain"/>
    <property type="match status" value="1"/>
</dbReference>